<gene>
    <name evidence="2" type="ORF">GCM10023226_18430</name>
</gene>
<protein>
    <recommendedName>
        <fullName evidence="4">Lipoprotein</fullName>
    </recommendedName>
</protein>
<name>A0ABP8W4Y5_9ACTN</name>
<feature type="region of interest" description="Disordered" evidence="1">
    <location>
        <begin position="32"/>
        <end position="65"/>
    </location>
</feature>
<evidence type="ECO:0000313" key="3">
    <source>
        <dbReference type="Proteomes" id="UP001500621"/>
    </source>
</evidence>
<comment type="caution">
    <text evidence="2">The sequence shown here is derived from an EMBL/GenBank/DDBJ whole genome shotgun (WGS) entry which is preliminary data.</text>
</comment>
<evidence type="ECO:0000256" key="1">
    <source>
        <dbReference type="SAM" id="MobiDB-lite"/>
    </source>
</evidence>
<accession>A0ABP8W4Y5</accession>
<proteinExistence type="predicted"/>
<evidence type="ECO:0008006" key="4">
    <source>
        <dbReference type="Google" id="ProtNLM"/>
    </source>
</evidence>
<keyword evidence="3" id="KW-1185">Reference proteome</keyword>
<dbReference type="Proteomes" id="UP001500621">
    <property type="component" value="Unassembled WGS sequence"/>
</dbReference>
<reference evidence="3" key="1">
    <citation type="journal article" date="2019" name="Int. J. Syst. Evol. Microbiol.">
        <title>The Global Catalogue of Microorganisms (GCM) 10K type strain sequencing project: providing services to taxonomists for standard genome sequencing and annotation.</title>
        <authorList>
            <consortium name="The Broad Institute Genomics Platform"/>
            <consortium name="The Broad Institute Genome Sequencing Center for Infectious Disease"/>
            <person name="Wu L."/>
            <person name="Ma J."/>
        </authorList>
    </citation>
    <scope>NUCLEOTIDE SEQUENCE [LARGE SCALE GENOMIC DNA]</scope>
    <source>
        <strain evidence="3">JCM 18127</strain>
    </source>
</reference>
<organism evidence="2 3">
    <name type="scientific">Nocardioides nanhaiensis</name>
    <dbReference type="NCBI Taxonomy" id="1476871"/>
    <lineage>
        <taxon>Bacteria</taxon>
        <taxon>Bacillati</taxon>
        <taxon>Actinomycetota</taxon>
        <taxon>Actinomycetes</taxon>
        <taxon>Propionibacteriales</taxon>
        <taxon>Nocardioidaceae</taxon>
        <taxon>Nocardioides</taxon>
    </lineage>
</organism>
<dbReference type="RefSeq" id="WP_345265004.1">
    <property type="nucleotide sequence ID" value="NZ_BAABIM010000002.1"/>
</dbReference>
<dbReference type="EMBL" id="BAABIM010000002">
    <property type="protein sequence ID" value="GAA4681566.1"/>
    <property type="molecule type" value="Genomic_DNA"/>
</dbReference>
<sequence>MATDRSRAVLGAAALALVVLLGVAVLTRVLDGDGEDGGGEPAARPGVSEATSSTDRGAASPPGARRVLRLPSGGQHHFTKNRFLVAYYGTAGTDALGVLGEGTPARVHPRLLRAARDFAGPDRPVQPVYELIVTVADATPGRDGDYSHDIARASVQRYIDAAHRHGALLLLDIQPGRSDFLTVAKRWKWALQDPYVGLALDPEWRMGPREVPGRTIGSVDATEVNEVSSWLSGVVERQQLPEKLLVVHQFRTDMLTRPRLVKQREGLALVQHVDGFGTPGQKRATYGTVARPGTFTMGFKLFYDEDRPRMSARDVLALDPQVRFVSFQ</sequence>
<evidence type="ECO:0000313" key="2">
    <source>
        <dbReference type="EMBL" id="GAA4681566.1"/>
    </source>
</evidence>